<keyword evidence="6" id="KW-0449">Lipoprotein</keyword>
<dbReference type="AlphaFoldDB" id="A0A5Q2MNZ7"/>
<evidence type="ECO:0000256" key="3">
    <source>
        <dbReference type="ARBA" id="ARBA00022729"/>
    </source>
</evidence>
<evidence type="ECO:0000256" key="2">
    <source>
        <dbReference type="ARBA" id="ARBA00022475"/>
    </source>
</evidence>
<evidence type="ECO:0000256" key="6">
    <source>
        <dbReference type="ARBA" id="ARBA00023288"/>
    </source>
</evidence>
<keyword evidence="3 8" id="KW-0732">Signal</keyword>
<evidence type="ECO:0000313" key="10">
    <source>
        <dbReference type="Proteomes" id="UP000392064"/>
    </source>
</evidence>
<evidence type="ECO:0000313" key="9">
    <source>
        <dbReference type="EMBL" id="QGG42245.1"/>
    </source>
</evidence>
<accession>A0A5Q2MNZ7</accession>
<dbReference type="PROSITE" id="PS51257">
    <property type="entry name" value="PROKAR_LIPOPROTEIN"/>
    <property type="match status" value="1"/>
</dbReference>
<dbReference type="KEGG" id="aef:GEV26_13185"/>
<evidence type="ECO:0000256" key="1">
    <source>
        <dbReference type="ARBA" id="ARBA00004193"/>
    </source>
</evidence>
<evidence type="ECO:0000256" key="7">
    <source>
        <dbReference type="SAM" id="MobiDB-lite"/>
    </source>
</evidence>
<dbReference type="Gene3D" id="3.30.2030.20">
    <property type="match status" value="1"/>
</dbReference>
<dbReference type="Proteomes" id="UP000392064">
    <property type="component" value="Chromosome"/>
</dbReference>
<dbReference type="RefSeq" id="WP_153653735.1">
    <property type="nucleotide sequence ID" value="NZ_CP045737.1"/>
</dbReference>
<proteinExistence type="predicted"/>
<protein>
    <submittedName>
        <fullName evidence="9">Uncharacterized protein</fullName>
    </submittedName>
</protein>
<evidence type="ECO:0000256" key="8">
    <source>
        <dbReference type="SAM" id="SignalP"/>
    </source>
</evidence>
<feature type="region of interest" description="Disordered" evidence="7">
    <location>
        <begin position="71"/>
        <end position="106"/>
    </location>
</feature>
<gene>
    <name evidence="9" type="ORF">GEV26_13185</name>
</gene>
<feature type="chain" id="PRO_5043512375" evidence="8">
    <location>
        <begin position="26"/>
        <end position="191"/>
    </location>
</feature>
<evidence type="ECO:0000256" key="4">
    <source>
        <dbReference type="ARBA" id="ARBA00023136"/>
    </source>
</evidence>
<name>A0A5Q2MNZ7_9ACTN</name>
<feature type="signal peptide" evidence="8">
    <location>
        <begin position="1"/>
        <end position="25"/>
    </location>
</feature>
<feature type="region of interest" description="Disordered" evidence="7">
    <location>
        <begin position="170"/>
        <end position="191"/>
    </location>
</feature>
<dbReference type="GO" id="GO:0005886">
    <property type="term" value="C:plasma membrane"/>
    <property type="evidence" value="ECO:0007669"/>
    <property type="project" value="UniProtKB-SubCell"/>
</dbReference>
<evidence type="ECO:0000256" key="5">
    <source>
        <dbReference type="ARBA" id="ARBA00023139"/>
    </source>
</evidence>
<dbReference type="EMBL" id="CP045737">
    <property type="protein sequence ID" value="QGG42245.1"/>
    <property type="molecule type" value="Genomic_DNA"/>
</dbReference>
<keyword evidence="10" id="KW-1185">Reference proteome</keyword>
<sequence length="191" mass="20609">MGRQRRHRGVLILLLLAGWLLTACGEDEDSTMKNTADRPSMETVIDDYTQMRTEMVAAVDAIAGAGAWGNSSSIKELSRSGCRNGEDPDGERANLPNYTRKGPLTGDDRDAIMEAVWKVGRAHGFDEVGTIVDRPDDWEIYGEDPNGGRYVVGSSANTVISIGTGCHRWDTQPAPAPAPSGIPDHAKKDKG</sequence>
<comment type="subcellular location">
    <subcellularLocation>
        <location evidence="1">Cell membrane</location>
        <topology evidence="1">Lipid-anchor</topology>
    </subcellularLocation>
</comment>
<organism evidence="9 10">
    <name type="scientific">Aeromicrobium yanjiei</name>
    <dbReference type="NCBI Taxonomy" id="2662028"/>
    <lineage>
        <taxon>Bacteria</taxon>
        <taxon>Bacillati</taxon>
        <taxon>Actinomycetota</taxon>
        <taxon>Actinomycetes</taxon>
        <taxon>Propionibacteriales</taxon>
        <taxon>Nocardioidaceae</taxon>
        <taxon>Aeromicrobium</taxon>
    </lineage>
</organism>
<keyword evidence="5" id="KW-0564">Palmitate</keyword>
<keyword evidence="2" id="KW-1003">Cell membrane</keyword>
<keyword evidence="4" id="KW-0472">Membrane</keyword>
<dbReference type="Pfam" id="PF16708">
    <property type="entry name" value="LppA"/>
    <property type="match status" value="1"/>
</dbReference>
<reference evidence="9 10" key="1">
    <citation type="submission" date="2019-11" db="EMBL/GenBank/DDBJ databases">
        <authorList>
            <person name="Li J."/>
        </authorList>
    </citation>
    <scope>NUCLEOTIDE SEQUENCE [LARGE SCALE GENOMIC DNA]</scope>
    <source>
        <strain evidence="9 10">MF47</strain>
    </source>
</reference>
<dbReference type="InterPro" id="IPR032018">
    <property type="entry name" value="LppA/LppB/LprP"/>
</dbReference>